<name>A0ACC1J029_9FUNG</name>
<proteinExistence type="predicted"/>
<organism evidence="1 2">
    <name type="scientific">Linderina macrospora</name>
    <dbReference type="NCBI Taxonomy" id="4868"/>
    <lineage>
        <taxon>Eukaryota</taxon>
        <taxon>Fungi</taxon>
        <taxon>Fungi incertae sedis</taxon>
        <taxon>Zoopagomycota</taxon>
        <taxon>Kickxellomycotina</taxon>
        <taxon>Kickxellomycetes</taxon>
        <taxon>Kickxellales</taxon>
        <taxon>Kickxellaceae</taxon>
        <taxon>Linderina</taxon>
    </lineage>
</organism>
<sequence length="375" mass="41102">MSNELTAPAPIDDDGSTVIQREAVISEKHAETADEVERIYEVERTASVIASGSYTKIALQFPDELLADSTAVAHALTERTGAKIFILADTSYGSCCVDEVASEHYSADLIVHYGRTCLSLTTRVPVFYVFGKEPVDVDDLVAEAEKQIEGRRVLLMYDVPYAYIASEITQRLGETGRFESVTCSTISVADRPYVPAKPANTVSAKPKKDCDTNCCGGCDKKSEAGNEDDKAAAVAGAEPTPDIKAGRAFELEPDTVIGDYTILYIGGESPTLTNIMLTQRCQAVFSYDPRASTMREETYKVNKHLNRRYFMVQKAKDADVIGIVVGTLAATRYLSVVESLKAMIRRAHKKFYVFVVGKLNVPKLANFAEIEVFVL</sequence>
<comment type="caution">
    <text evidence="1">The sequence shown here is derived from an EMBL/GenBank/DDBJ whole genome shotgun (WGS) entry which is preliminary data.</text>
</comment>
<gene>
    <name evidence="1" type="primary">DPH2</name>
    <name evidence="1" type="ORF">FBU59_006342</name>
</gene>
<accession>A0ACC1J029</accession>
<dbReference type="Proteomes" id="UP001150603">
    <property type="component" value="Unassembled WGS sequence"/>
</dbReference>
<reference evidence="1" key="1">
    <citation type="submission" date="2022-07" db="EMBL/GenBank/DDBJ databases">
        <title>Phylogenomic reconstructions and comparative analyses of Kickxellomycotina fungi.</title>
        <authorList>
            <person name="Reynolds N.K."/>
            <person name="Stajich J.E."/>
            <person name="Barry K."/>
            <person name="Grigoriev I.V."/>
            <person name="Crous P."/>
            <person name="Smith M.E."/>
        </authorList>
    </citation>
    <scope>NUCLEOTIDE SEQUENCE</scope>
    <source>
        <strain evidence="1">NRRL 5244</strain>
    </source>
</reference>
<evidence type="ECO:0000313" key="2">
    <source>
        <dbReference type="Proteomes" id="UP001150603"/>
    </source>
</evidence>
<feature type="non-terminal residue" evidence="1">
    <location>
        <position position="375"/>
    </location>
</feature>
<keyword evidence="2" id="KW-1185">Reference proteome</keyword>
<protein>
    <submittedName>
        <fullName evidence="1">Diphthamide biosynthesis protein 2</fullName>
    </submittedName>
</protein>
<dbReference type="EMBL" id="JANBPW010005483">
    <property type="protein sequence ID" value="KAJ1932522.1"/>
    <property type="molecule type" value="Genomic_DNA"/>
</dbReference>
<evidence type="ECO:0000313" key="1">
    <source>
        <dbReference type="EMBL" id="KAJ1932522.1"/>
    </source>
</evidence>